<evidence type="ECO:0000259" key="2">
    <source>
        <dbReference type="PROSITE" id="PS50043"/>
    </source>
</evidence>
<dbReference type="EMBL" id="UIXM01000004">
    <property type="protein sequence ID" value="SVS25313.1"/>
    <property type="molecule type" value="Genomic_DNA"/>
</dbReference>
<dbReference type="Proteomes" id="UP000251088">
    <property type="component" value="Unassembled WGS sequence"/>
</dbReference>
<dbReference type="GO" id="GO:0003677">
    <property type="term" value="F:DNA binding"/>
    <property type="evidence" value="ECO:0007669"/>
    <property type="project" value="UniProtKB-KW"/>
</dbReference>
<dbReference type="Proteomes" id="UP000259975">
    <property type="component" value="Unassembled WGS sequence"/>
</dbReference>
<protein>
    <submittedName>
        <fullName evidence="3 9">Transcriptional regulator of fimbrial expression</fullName>
    </submittedName>
</protein>
<gene>
    <name evidence="9" type="primary">fimZ</name>
    <name evidence="5" type="ORF">NCTC13443_05822</name>
    <name evidence="4" type="ORF">NCTC9128_03720</name>
    <name evidence="3" type="ORF">SAMEA2273558_02574</name>
    <name evidence="7" type="ORF">SAMEA3499901_03752</name>
    <name evidence="8" type="ORF">SAMEA3515122_02512</name>
    <name evidence="9" type="ORF">SAMEA3538828_03503</name>
    <name evidence="6" type="ORF">SAMEA3649733_01994</name>
</gene>
<evidence type="ECO:0000313" key="14">
    <source>
        <dbReference type="Proteomes" id="UP000258673"/>
    </source>
</evidence>
<evidence type="ECO:0000313" key="13">
    <source>
        <dbReference type="Proteomes" id="UP000258253"/>
    </source>
</evidence>
<dbReference type="SUPFAM" id="SSF46894">
    <property type="entry name" value="C-terminal effector domain of the bipartite response regulators"/>
    <property type="match status" value="1"/>
</dbReference>
<evidence type="ECO:0000313" key="5">
    <source>
        <dbReference type="EMBL" id="STT05886.1"/>
    </source>
</evidence>
<reference evidence="13 14" key="2">
    <citation type="submission" date="2018-08" db="EMBL/GenBank/DDBJ databases">
        <authorList>
            <consortium name="Pathogen Informatics"/>
        </authorList>
    </citation>
    <scope>NUCLEOTIDE SEQUENCE [LARGE SCALE GENOMIC DNA]</scope>
    <source>
        <strain evidence="7 16">EuSCAPE_AT029</strain>
        <strain evidence="6 15">EuSCAPE_GR114</strain>
        <strain evidence="9 13">EuSCAPE_HU047</strain>
        <strain evidence="8 14">EuSCAPE_IT093</strain>
        <strain evidence="10">k480</strain>
        <strain evidence="3">K480</strain>
    </source>
</reference>
<evidence type="ECO:0000313" key="16">
    <source>
        <dbReference type="Proteomes" id="UP000259975"/>
    </source>
</evidence>
<dbReference type="Proteomes" id="UP000259497">
    <property type="component" value="Unassembled WGS sequence"/>
</dbReference>
<keyword evidence="1" id="KW-0238">DNA-binding</keyword>
<dbReference type="EMBL" id="UKUT01000004">
    <property type="protein sequence ID" value="SYH31676.1"/>
    <property type="molecule type" value="Genomic_DNA"/>
</dbReference>
<dbReference type="EMBL" id="UGKT01000001">
    <property type="protein sequence ID" value="STT05886.1"/>
    <property type="molecule type" value="Genomic_DNA"/>
</dbReference>
<evidence type="ECO:0000313" key="3">
    <source>
        <dbReference type="EMBL" id="SBH17170.1"/>
    </source>
</evidence>
<feature type="domain" description="HTH luxR-type" evidence="2">
    <location>
        <begin position="166"/>
        <end position="231"/>
    </location>
</feature>
<dbReference type="PROSITE" id="PS50043">
    <property type="entry name" value="HTH_LUXR_2"/>
    <property type="match status" value="1"/>
</dbReference>
<dbReference type="AlphaFoldDB" id="A0A0C7K6Y4"/>
<dbReference type="Proteomes" id="UP000077826">
    <property type="component" value="Unassembled WGS sequence"/>
</dbReference>
<evidence type="ECO:0000313" key="11">
    <source>
        <dbReference type="Proteomes" id="UP000251088"/>
    </source>
</evidence>
<dbReference type="KEGG" id="kpx:PMK1_00456"/>
<name>A0A0C7K6Y4_KLEPN</name>
<evidence type="ECO:0000313" key="15">
    <source>
        <dbReference type="Proteomes" id="UP000259497"/>
    </source>
</evidence>
<reference evidence="11 12" key="1">
    <citation type="submission" date="2018-06" db="EMBL/GenBank/DDBJ databases">
        <authorList>
            <consortium name="Pathogen Informatics"/>
            <person name="Doyle S."/>
        </authorList>
    </citation>
    <scope>NUCLEOTIDE SEQUENCE [LARGE SCALE GENOMIC DNA]</scope>
    <source>
        <strain evidence="5 12">NCTC13443</strain>
        <strain evidence="4 11">NCTC9128</strain>
    </source>
</reference>
<dbReference type="InterPro" id="IPR016032">
    <property type="entry name" value="Sig_transdc_resp-reg_C-effctor"/>
</dbReference>
<proteinExistence type="predicted"/>
<accession>A0A0C7K6Y4</accession>
<evidence type="ECO:0000313" key="7">
    <source>
        <dbReference type="EMBL" id="SXN32708.1"/>
    </source>
</evidence>
<dbReference type="GO" id="GO:0006355">
    <property type="term" value="P:regulation of DNA-templated transcription"/>
    <property type="evidence" value="ECO:0007669"/>
    <property type="project" value="InterPro"/>
</dbReference>
<dbReference type="Proteomes" id="UP000255518">
    <property type="component" value="Unassembled WGS sequence"/>
</dbReference>
<dbReference type="EMBL" id="FLDK01000005">
    <property type="protein sequence ID" value="SBH17170.1"/>
    <property type="molecule type" value="Genomic_DNA"/>
</dbReference>
<evidence type="ECO:0000256" key="1">
    <source>
        <dbReference type="ARBA" id="ARBA00023125"/>
    </source>
</evidence>
<organism evidence="9 13">
    <name type="scientific">Klebsiella pneumoniae</name>
    <dbReference type="NCBI Taxonomy" id="573"/>
    <lineage>
        <taxon>Bacteria</taxon>
        <taxon>Pseudomonadati</taxon>
        <taxon>Pseudomonadota</taxon>
        <taxon>Gammaproteobacteria</taxon>
        <taxon>Enterobacterales</taxon>
        <taxon>Enterobacteriaceae</taxon>
        <taxon>Klebsiella/Raoultella group</taxon>
        <taxon>Klebsiella</taxon>
        <taxon>Klebsiella pneumoniae complex</taxon>
    </lineage>
</organism>
<dbReference type="InterPro" id="IPR000792">
    <property type="entry name" value="Tscrpt_reg_LuxR_C"/>
</dbReference>
<evidence type="ECO:0000313" key="12">
    <source>
        <dbReference type="Proteomes" id="UP000255518"/>
    </source>
</evidence>
<dbReference type="Proteomes" id="UP000258253">
    <property type="component" value="Unassembled WGS sequence"/>
</dbReference>
<dbReference type="InterPro" id="IPR036388">
    <property type="entry name" value="WH-like_DNA-bd_sf"/>
</dbReference>
<dbReference type="Pfam" id="PF00196">
    <property type="entry name" value="GerE"/>
    <property type="match status" value="1"/>
</dbReference>
<evidence type="ECO:0000313" key="10">
    <source>
        <dbReference type="Proteomes" id="UP000077826"/>
    </source>
</evidence>
<dbReference type="EMBL" id="ULCI01000014">
    <property type="protein sequence ID" value="SYR43026.1"/>
    <property type="molecule type" value="Genomic_DNA"/>
</dbReference>
<evidence type="ECO:0000313" key="4">
    <source>
        <dbReference type="EMBL" id="SQC15637.1"/>
    </source>
</evidence>
<evidence type="ECO:0000313" key="9">
    <source>
        <dbReference type="EMBL" id="SYR43026.1"/>
    </source>
</evidence>
<dbReference type="EMBL" id="UAWN01000012">
    <property type="protein sequence ID" value="SQC15637.1"/>
    <property type="molecule type" value="Genomic_DNA"/>
</dbReference>
<evidence type="ECO:0000313" key="8">
    <source>
        <dbReference type="EMBL" id="SYH31676.1"/>
    </source>
</evidence>
<dbReference type="Gene3D" id="1.10.10.10">
    <property type="entry name" value="Winged helix-like DNA-binding domain superfamily/Winged helix DNA-binding domain"/>
    <property type="match status" value="1"/>
</dbReference>
<dbReference type="SMART" id="SM00421">
    <property type="entry name" value="HTH_LUXR"/>
    <property type="match status" value="1"/>
</dbReference>
<dbReference type="CDD" id="cd06170">
    <property type="entry name" value="LuxR_C_like"/>
    <property type="match status" value="1"/>
</dbReference>
<sequence length="233" mass="26781">MILLIILFTPFLSSSNTWLQKQCIRKYIMIIIISANKFFINGIRSLVNMTMSAQRRYSQTLFLDNISDVNDKSLTIARTIIVDYSHPDIQQLAALLYRKKKIIHGDIVFVVKSEILADPVENIIINSISTIVLDYIDVTQRLQKYLQNASDHRCIKVFRKSISSLDSCVNIKLTKQEDSLLPYIISGLNNKKIAQATDLSNMMISHYRRNIYQKLNVRNIAGLYHFLHSLEGG</sequence>
<dbReference type="Proteomes" id="UP000258673">
    <property type="component" value="Unassembled WGS sequence"/>
</dbReference>
<dbReference type="EMBL" id="UKGE01000015">
    <property type="protein sequence ID" value="SXN32708.1"/>
    <property type="molecule type" value="Genomic_DNA"/>
</dbReference>
<evidence type="ECO:0000313" key="6">
    <source>
        <dbReference type="EMBL" id="SVS25313.1"/>
    </source>
</evidence>